<dbReference type="PANTHER" id="PTHR21666:SF288">
    <property type="entry name" value="CELL DIVISION PROTEIN YTFB"/>
    <property type="match status" value="1"/>
</dbReference>
<dbReference type="Gene3D" id="3.10.450.350">
    <property type="match status" value="2"/>
</dbReference>
<reference evidence="11" key="1">
    <citation type="journal article" date="2018" name="Int. J. Syst. Evol. Microbiol.">
        <title>Neptunicella marina gen. nov., sp. nov., isolated from surface seawater.</title>
        <authorList>
            <person name="Liu X."/>
            <person name="Lai Q."/>
            <person name="Du Y."/>
            <person name="Zhang X."/>
            <person name="Liu Z."/>
            <person name="Sun F."/>
            <person name="Shao Z."/>
        </authorList>
    </citation>
    <scope>NUCLEOTIDE SEQUENCE</scope>
    <source>
        <strain evidence="11">S27-2</strain>
    </source>
</reference>
<dbReference type="Pfam" id="PF01551">
    <property type="entry name" value="Peptidase_M23"/>
    <property type="match status" value="1"/>
</dbReference>
<feature type="domain" description="M23ase beta-sheet core" evidence="8">
    <location>
        <begin position="296"/>
        <end position="390"/>
    </location>
</feature>
<keyword evidence="12" id="KW-1185">Reference proteome</keyword>
<evidence type="ECO:0000259" key="9">
    <source>
        <dbReference type="Pfam" id="PF04225"/>
    </source>
</evidence>
<dbReference type="RefSeq" id="WP_186505655.1">
    <property type="nucleotide sequence ID" value="NZ_JACNEP010000003.1"/>
</dbReference>
<accession>A0A8J6IT01</accession>
<dbReference type="GO" id="GO:0046872">
    <property type="term" value="F:metal ion binding"/>
    <property type="evidence" value="ECO:0007669"/>
    <property type="project" value="UniProtKB-KW"/>
</dbReference>
<dbReference type="CDD" id="cd00118">
    <property type="entry name" value="LysM"/>
    <property type="match status" value="1"/>
</dbReference>
<feature type="domain" description="Opacity-associated protein A LysM-like" evidence="9">
    <location>
        <begin position="74"/>
        <end position="135"/>
    </location>
</feature>
<dbReference type="AlphaFoldDB" id="A0A8J6IT01"/>
<evidence type="ECO:0000256" key="7">
    <source>
        <dbReference type="ARBA" id="ARBA00023049"/>
    </source>
</evidence>
<evidence type="ECO:0000256" key="5">
    <source>
        <dbReference type="ARBA" id="ARBA00022801"/>
    </source>
</evidence>
<dbReference type="GO" id="GO:0004222">
    <property type="term" value="F:metalloendopeptidase activity"/>
    <property type="evidence" value="ECO:0007669"/>
    <property type="project" value="TreeGrafter"/>
</dbReference>
<gene>
    <name evidence="11" type="ORF">H8B19_04775</name>
</gene>
<dbReference type="InterPro" id="IPR050570">
    <property type="entry name" value="Cell_wall_metabolism_enzyme"/>
</dbReference>
<keyword evidence="7" id="KW-0482">Metalloprotease</keyword>
<dbReference type="GO" id="GO:0042834">
    <property type="term" value="F:peptidoglycan binding"/>
    <property type="evidence" value="ECO:0007669"/>
    <property type="project" value="InterPro"/>
</dbReference>
<dbReference type="Proteomes" id="UP000601768">
    <property type="component" value="Unassembled WGS sequence"/>
</dbReference>
<comment type="subcellular location">
    <subcellularLocation>
        <location evidence="2">Cell envelope</location>
    </subcellularLocation>
</comment>
<dbReference type="InterPro" id="IPR011055">
    <property type="entry name" value="Dup_hybrid_motif"/>
</dbReference>
<evidence type="ECO:0000256" key="6">
    <source>
        <dbReference type="ARBA" id="ARBA00022833"/>
    </source>
</evidence>
<dbReference type="GO" id="GO:0030313">
    <property type="term" value="C:cell envelope"/>
    <property type="evidence" value="ECO:0007669"/>
    <property type="project" value="UniProtKB-SubCell"/>
</dbReference>
<reference evidence="11" key="2">
    <citation type="submission" date="2020-08" db="EMBL/GenBank/DDBJ databases">
        <authorList>
            <person name="Lai Q."/>
        </authorList>
    </citation>
    <scope>NUCLEOTIDE SEQUENCE</scope>
    <source>
        <strain evidence="11">S27-2</strain>
    </source>
</reference>
<evidence type="ECO:0000259" key="10">
    <source>
        <dbReference type="Pfam" id="PF19425"/>
    </source>
</evidence>
<evidence type="ECO:0000313" key="11">
    <source>
        <dbReference type="EMBL" id="MBC3765177.1"/>
    </source>
</evidence>
<keyword evidence="3" id="KW-0645">Protease</keyword>
<evidence type="ECO:0000256" key="4">
    <source>
        <dbReference type="ARBA" id="ARBA00022723"/>
    </source>
</evidence>
<evidence type="ECO:0000256" key="3">
    <source>
        <dbReference type="ARBA" id="ARBA00022670"/>
    </source>
</evidence>
<comment type="caution">
    <text evidence="11">The sequence shown here is derived from an EMBL/GenBank/DDBJ whole genome shotgun (WGS) entry which is preliminary data.</text>
</comment>
<dbReference type="Pfam" id="PF04225">
    <property type="entry name" value="LysM_OapA"/>
    <property type="match status" value="1"/>
</dbReference>
<dbReference type="Pfam" id="PF19425">
    <property type="entry name" value="Csd3_N2"/>
    <property type="match status" value="1"/>
</dbReference>
<keyword evidence="5" id="KW-0378">Hydrolase</keyword>
<dbReference type="FunFam" id="2.70.70.10:FF:000002">
    <property type="entry name" value="Murein DD-endopeptidase MepM"/>
    <property type="match status" value="1"/>
</dbReference>
<keyword evidence="4" id="KW-0479">Metal-binding</keyword>
<dbReference type="GO" id="GO:0006508">
    <property type="term" value="P:proteolysis"/>
    <property type="evidence" value="ECO:0007669"/>
    <property type="project" value="UniProtKB-KW"/>
</dbReference>
<dbReference type="PANTHER" id="PTHR21666">
    <property type="entry name" value="PEPTIDASE-RELATED"/>
    <property type="match status" value="1"/>
</dbReference>
<sequence>MVKSTFKKLPLPHKVLLAFTLSVTVILTLLPSEQASASKQTADDLVLGQLYPLPLHLDNLPDDAATDDLDSPDWKTYVVRSGDNLAKIFSRAGLSPQDVYAVSHAGKDAKKLLKMLPGDEIAILVNQQGQFRSLNYRFSSTESLNISYSNDNQLETQIDKKKVERLLNFTTGDIESSFWNAGIKAGMTESQIMSLADIFGYDIDFALELRAGDSFNVAFEEKYIDGEFVGYGDIVAAEFINQGEKFTAIRYDDGHYYTPEGRSLRKSFLRAPVNFRYISSNFNPRRFHPIQKRYKPHNGIDYRADTGTPVVAAGDGKVIKASYNRFNGNYVFIQHGEKYVTKYLHFSKRAVKVGQKVRQGQVIGYVGMTGLAEAPHLHYEFLVDGVHRNPRTVKLPKAQPIARSEKAKFMLLADHYLAQLQNSKRIMLAMN</sequence>
<dbReference type="Gene3D" id="2.70.70.10">
    <property type="entry name" value="Glucose Permease (Domain IIA)"/>
    <property type="match status" value="1"/>
</dbReference>
<evidence type="ECO:0000256" key="2">
    <source>
        <dbReference type="ARBA" id="ARBA00004196"/>
    </source>
</evidence>
<keyword evidence="6" id="KW-0862">Zinc</keyword>
<proteinExistence type="predicted"/>
<protein>
    <submittedName>
        <fullName evidence="11">Peptidoglycan DD-metalloendopeptidase family protein</fullName>
    </submittedName>
</protein>
<dbReference type="SUPFAM" id="SSF51261">
    <property type="entry name" value="Duplicated hybrid motif"/>
    <property type="match status" value="1"/>
</dbReference>
<dbReference type="InterPro" id="IPR007340">
    <property type="entry name" value="LysM_Opacity-associatedA"/>
</dbReference>
<dbReference type="CDD" id="cd12797">
    <property type="entry name" value="M23_peptidase"/>
    <property type="match status" value="1"/>
</dbReference>
<evidence type="ECO:0000313" key="12">
    <source>
        <dbReference type="Proteomes" id="UP000601768"/>
    </source>
</evidence>
<dbReference type="InterPro" id="IPR045834">
    <property type="entry name" value="Csd3_N2"/>
</dbReference>
<evidence type="ECO:0000256" key="1">
    <source>
        <dbReference type="ARBA" id="ARBA00001947"/>
    </source>
</evidence>
<dbReference type="EMBL" id="JACNEP010000003">
    <property type="protein sequence ID" value="MBC3765177.1"/>
    <property type="molecule type" value="Genomic_DNA"/>
</dbReference>
<name>A0A8J6IT01_9ALTE</name>
<dbReference type="InterPro" id="IPR016047">
    <property type="entry name" value="M23ase_b-sheet_dom"/>
</dbReference>
<evidence type="ECO:0000259" key="8">
    <source>
        <dbReference type="Pfam" id="PF01551"/>
    </source>
</evidence>
<dbReference type="InterPro" id="IPR018392">
    <property type="entry name" value="LysM"/>
</dbReference>
<feature type="domain" description="Csd3-like second N-terminal" evidence="10">
    <location>
        <begin position="170"/>
        <end position="284"/>
    </location>
</feature>
<organism evidence="11 12">
    <name type="scientific">Neptunicella marina</name>
    <dbReference type="NCBI Taxonomy" id="2125989"/>
    <lineage>
        <taxon>Bacteria</taxon>
        <taxon>Pseudomonadati</taxon>
        <taxon>Pseudomonadota</taxon>
        <taxon>Gammaproteobacteria</taxon>
        <taxon>Alteromonadales</taxon>
        <taxon>Alteromonadaceae</taxon>
        <taxon>Neptunicella</taxon>
    </lineage>
</organism>
<comment type="cofactor">
    <cofactor evidence="1">
        <name>Zn(2+)</name>
        <dbReference type="ChEBI" id="CHEBI:29105"/>
    </cofactor>
</comment>